<dbReference type="EMBL" id="CP059572">
    <property type="protein sequence ID" value="QXJ19632.1"/>
    <property type="molecule type" value="Genomic_DNA"/>
</dbReference>
<dbReference type="RefSeq" id="WP_231332647.1">
    <property type="nucleotide sequence ID" value="NZ_CP059572.1"/>
</dbReference>
<proteinExistence type="predicted"/>
<sequence length="221" mass="24863">MNELIHALAGGAAPDKALERETLRMYVARQITCPINKTVLDIKRAVLIEITGVTSDAQIISAEAWDDLATEVLERFAELGIVPKVTDARLLDWTTRPMDYEELGVYRDVLNRFTGDETFARWCANRYPWGAFDLGHERRAYELLHRFADGDAVRLRSRWEDLPCGTTGRTVGRPYELFGGPMSPVQFIELPDRRRVVVPLAHLEEADSSEPEAGPEPPSVA</sequence>
<accession>A0ABX8QQH8</accession>
<evidence type="ECO:0000313" key="2">
    <source>
        <dbReference type="Proteomes" id="UP001049518"/>
    </source>
</evidence>
<name>A0ABX8QQH8_9ACTN</name>
<dbReference type="Proteomes" id="UP001049518">
    <property type="component" value="Chromosome"/>
</dbReference>
<organism evidence="1 2">
    <name type="scientific">Actinomadura graeca</name>
    <dbReference type="NCBI Taxonomy" id="2750812"/>
    <lineage>
        <taxon>Bacteria</taxon>
        <taxon>Bacillati</taxon>
        <taxon>Actinomycetota</taxon>
        <taxon>Actinomycetes</taxon>
        <taxon>Streptosporangiales</taxon>
        <taxon>Thermomonosporaceae</taxon>
        <taxon>Actinomadura</taxon>
    </lineage>
</organism>
<reference evidence="1" key="1">
    <citation type="submission" date="2020-07" db="EMBL/GenBank/DDBJ databases">
        <authorList>
            <person name="Tarantini F.S."/>
            <person name="Hong K.W."/>
            <person name="Chan K.G."/>
        </authorList>
    </citation>
    <scope>NUCLEOTIDE SEQUENCE</scope>
    <source>
        <strain evidence="1">32-07</strain>
    </source>
</reference>
<gene>
    <name evidence="1" type="ORF">AGRA3207_000194</name>
</gene>
<keyword evidence="2" id="KW-1185">Reference proteome</keyword>
<protein>
    <submittedName>
        <fullName evidence="1">Uncharacterized protein</fullName>
    </submittedName>
</protein>
<evidence type="ECO:0000313" key="1">
    <source>
        <dbReference type="EMBL" id="QXJ19632.1"/>
    </source>
</evidence>